<evidence type="ECO:0000313" key="8">
    <source>
        <dbReference type="Proteomes" id="UP000694892"/>
    </source>
</evidence>
<evidence type="ECO:0000256" key="5">
    <source>
        <dbReference type="SAM" id="SignalP"/>
    </source>
</evidence>
<keyword evidence="1 5" id="KW-0732">Signal</keyword>
<keyword evidence="2" id="KW-1015">Disulfide bond</keyword>
<keyword evidence="4" id="KW-1133">Transmembrane helix</keyword>
<accession>A0A974BY80</accession>
<dbReference type="SUPFAM" id="SSF48726">
    <property type="entry name" value="Immunoglobulin"/>
    <property type="match status" value="5"/>
</dbReference>
<organism evidence="7 8">
    <name type="scientific">Xenopus laevis</name>
    <name type="common">African clawed frog</name>
    <dbReference type="NCBI Taxonomy" id="8355"/>
    <lineage>
        <taxon>Eukaryota</taxon>
        <taxon>Metazoa</taxon>
        <taxon>Chordata</taxon>
        <taxon>Craniata</taxon>
        <taxon>Vertebrata</taxon>
        <taxon>Euteleostomi</taxon>
        <taxon>Amphibia</taxon>
        <taxon>Batrachia</taxon>
        <taxon>Anura</taxon>
        <taxon>Pipoidea</taxon>
        <taxon>Pipidae</taxon>
        <taxon>Xenopodinae</taxon>
        <taxon>Xenopus</taxon>
        <taxon>Xenopus</taxon>
    </lineage>
</organism>
<dbReference type="GO" id="GO:0006955">
    <property type="term" value="P:immune response"/>
    <property type="evidence" value="ECO:0007669"/>
    <property type="project" value="TreeGrafter"/>
</dbReference>
<keyword evidence="4" id="KW-0472">Membrane</keyword>
<dbReference type="Pfam" id="PF13927">
    <property type="entry name" value="Ig_3"/>
    <property type="match status" value="2"/>
</dbReference>
<dbReference type="Pfam" id="PF13895">
    <property type="entry name" value="Ig_2"/>
    <property type="match status" value="1"/>
</dbReference>
<dbReference type="PANTHER" id="PTHR11481">
    <property type="entry name" value="IMMUNOGLOBULIN FC RECEPTOR"/>
    <property type="match status" value="1"/>
</dbReference>
<dbReference type="PANTHER" id="PTHR11481:SF60">
    <property type="entry name" value="IG-LIKE DOMAIN-CONTAINING PROTEIN"/>
    <property type="match status" value="1"/>
</dbReference>
<dbReference type="OMA" id="FLSCDYE"/>
<feature type="domain" description="Ig-like" evidence="6">
    <location>
        <begin position="407"/>
        <end position="496"/>
    </location>
</feature>
<feature type="domain" description="Ig-like" evidence="6">
    <location>
        <begin position="125"/>
        <end position="211"/>
    </location>
</feature>
<feature type="region of interest" description="Disordered" evidence="3">
    <location>
        <begin position="642"/>
        <end position="727"/>
    </location>
</feature>
<evidence type="ECO:0000256" key="4">
    <source>
        <dbReference type="SAM" id="Phobius"/>
    </source>
</evidence>
<proteinExistence type="predicted"/>
<dbReference type="InterPro" id="IPR036179">
    <property type="entry name" value="Ig-like_dom_sf"/>
</dbReference>
<dbReference type="AlphaFoldDB" id="A0A974BY80"/>
<dbReference type="GO" id="GO:0007166">
    <property type="term" value="P:cell surface receptor signaling pathway"/>
    <property type="evidence" value="ECO:0007669"/>
    <property type="project" value="TreeGrafter"/>
</dbReference>
<feature type="domain" description="Ig-like" evidence="6">
    <location>
        <begin position="500"/>
        <end position="593"/>
    </location>
</feature>
<feature type="signal peptide" evidence="5">
    <location>
        <begin position="1"/>
        <end position="17"/>
    </location>
</feature>
<evidence type="ECO:0000313" key="7">
    <source>
        <dbReference type="EMBL" id="OCT63178.1"/>
    </source>
</evidence>
<dbReference type="GO" id="GO:0004888">
    <property type="term" value="F:transmembrane signaling receptor activity"/>
    <property type="evidence" value="ECO:0007669"/>
    <property type="project" value="TreeGrafter"/>
</dbReference>
<evidence type="ECO:0000259" key="6">
    <source>
        <dbReference type="PROSITE" id="PS50835"/>
    </source>
</evidence>
<dbReference type="OrthoDB" id="9950534at2759"/>
<dbReference type="GO" id="GO:0009897">
    <property type="term" value="C:external side of plasma membrane"/>
    <property type="evidence" value="ECO:0007669"/>
    <property type="project" value="TreeGrafter"/>
</dbReference>
<dbReference type="KEGG" id="xla:496387"/>
<dbReference type="Gene3D" id="2.60.40.10">
    <property type="entry name" value="Immunoglobulins"/>
    <property type="match status" value="5"/>
</dbReference>
<dbReference type="InterPro" id="IPR050488">
    <property type="entry name" value="Ig_Fc_receptor"/>
</dbReference>
<feature type="transmembrane region" description="Helical" evidence="4">
    <location>
        <begin position="605"/>
        <end position="625"/>
    </location>
</feature>
<gene>
    <name evidence="7" type="ORF">XELAEV_18044276mg</name>
</gene>
<protein>
    <recommendedName>
        <fullName evidence="6">Ig-like domain-containing protein</fullName>
    </recommendedName>
</protein>
<dbReference type="Proteomes" id="UP000694892">
    <property type="component" value="Chromosome 9_10L"/>
</dbReference>
<name>A0A974BY80_XENLA</name>
<dbReference type="SMART" id="SM00409">
    <property type="entry name" value="IG"/>
    <property type="match status" value="6"/>
</dbReference>
<keyword evidence="4" id="KW-0812">Transmembrane</keyword>
<dbReference type="InterPro" id="IPR013783">
    <property type="entry name" value="Ig-like_fold"/>
</dbReference>
<feature type="domain" description="Ig-like" evidence="6">
    <location>
        <begin position="228"/>
        <end position="311"/>
    </location>
</feature>
<feature type="chain" id="PRO_5037271252" description="Ig-like domain-containing protein" evidence="5">
    <location>
        <begin position="18"/>
        <end position="727"/>
    </location>
</feature>
<reference evidence="8" key="1">
    <citation type="journal article" date="2016" name="Nature">
        <title>Genome evolution in the allotetraploid frog Xenopus laevis.</title>
        <authorList>
            <person name="Session A.M."/>
            <person name="Uno Y."/>
            <person name="Kwon T."/>
            <person name="Chapman J.A."/>
            <person name="Toyoda A."/>
            <person name="Takahashi S."/>
            <person name="Fukui A."/>
            <person name="Hikosaka A."/>
            <person name="Suzuki A."/>
            <person name="Kondo M."/>
            <person name="van Heeringen S.J."/>
            <person name="Quigley I."/>
            <person name="Heinz S."/>
            <person name="Ogino H."/>
            <person name="Ochi H."/>
            <person name="Hellsten U."/>
            <person name="Lyons J.B."/>
            <person name="Simakov O."/>
            <person name="Putnam N."/>
            <person name="Stites J."/>
            <person name="Kuroki Y."/>
            <person name="Tanaka T."/>
            <person name="Michiue T."/>
            <person name="Watanabe M."/>
            <person name="Bogdanovic O."/>
            <person name="Lister R."/>
            <person name="Georgiou G."/>
            <person name="Paranjpe S.S."/>
            <person name="van Kruijsbergen I."/>
            <person name="Shu S."/>
            <person name="Carlson J."/>
            <person name="Kinoshita T."/>
            <person name="Ohta Y."/>
            <person name="Mawaribuchi S."/>
            <person name="Jenkins J."/>
            <person name="Grimwood J."/>
            <person name="Schmutz J."/>
            <person name="Mitros T."/>
            <person name="Mozaffari S.V."/>
            <person name="Suzuki Y."/>
            <person name="Haramoto Y."/>
            <person name="Yamamoto T.S."/>
            <person name="Takagi C."/>
            <person name="Heald R."/>
            <person name="Miller K."/>
            <person name="Haudenschild C."/>
            <person name="Kitzman J."/>
            <person name="Nakayama T."/>
            <person name="Izutsu Y."/>
            <person name="Robert J."/>
            <person name="Fortriede J."/>
            <person name="Burns K."/>
            <person name="Lotay V."/>
            <person name="Karimi K."/>
            <person name="Yasuoka Y."/>
            <person name="Dichmann D.S."/>
            <person name="Flajnik M.F."/>
            <person name="Houston D.W."/>
            <person name="Shendure J."/>
            <person name="DuPasquier L."/>
            <person name="Vize P.D."/>
            <person name="Zorn A.M."/>
            <person name="Ito M."/>
            <person name="Marcotte E.M."/>
            <person name="Wallingford J.B."/>
            <person name="Ito Y."/>
            <person name="Asashima M."/>
            <person name="Ueno N."/>
            <person name="Matsuda Y."/>
            <person name="Veenstra G.J."/>
            <person name="Fujiyama A."/>
            <person name="Harland R.M."/>
            <person name="Taira M."/>
            <person name="Rokhsar D.S."/>
        </authorList>
    </citation>
    <scope>NUCLEOTIDE SEQUENCE [LARGE SCALE GENOMIC DNA]</scope>
    <source>
        <strain evidence="8">J</strain>
    </source>
</reference>
<feature type="compositionally biased region" description="Basic and acidic residues" evidence="3">
    <location>
        <begin position="642"/>
        <end position="662"/>
    </location>
</feature>
<dbReference type="InterPro" id="IPR007110">
    <property type="entry name" value="Ig-like_dom"/>
</dbReference>
<evidence type="ECO:0000256" key="3">
    <source>
        <dbReference type="SAM" id="MobiDB-lite"/>
    </source>
</evidence>
<dbReference type="EMBL" id="CM004482">
    <property type="protein sequence ID" value="OCT63178.1"/>
    <property type="molecule type" value="Genomic_DNA"/>
</dbReference>
<sequence>MNLSLFFLSLGWRILYAQDTIFTINNVSLSANPSATLENGNNMSVTCSVEISKLETKSFELNHQFLFFKDSQHVYNVTSNSRSAIYNLSPARVYKSGTYSCDVIVKGKKKSSNKLIIDIAGLSKPTVSVSTNSTKEGQSIKVTCEAPEGEEPPFRFTFYKIKTNVNTKEVIPMQTTWKKSDSIEIHIEEGDKIVTFQCNVEFMIIPKSKVSDFSDGKIVSVEEQFSTPRIEVLPSVNFTEGENITVKCSIQTSSTVSGKVELFIQKGTFILNSSTTDTVSYVQLATNNHTGQYICKAEYEQTSKANSANVIVKELFKTPQLVSNVKNSIINKGAMLTLNCKVPGMPPPSNHTFYQLKDGKIYSKLQRLTKLVSETDSAIYSCMVTASSITKNSDPLNIRVYAPVSKPVLTHRNQSISMAVQGSTIDLRCKCDKGTLPITYSLLKDSKVLQTATATQDKAAVFQLFISEQQNSGQYQCRAYNLYDGPAMYSNIVSITVIRPIKEVTLMAVSAQSGMVEEGKDLYLECAVTSGSLPIDFHFFVKKGKEILFHNSTANSSFTVSTHIESFSAHDDGSYFCRATNGAHQTVDSEHIYVKAVLATWKKGLIVTFVVLILVAAMAICYYFCMETKKKGGETALEVKRTTNENSSNKEKSSAADIKQEEESCLVPGNVQSDDENHVDKSPEGNLGNNKEKQEVESSEVELVTPKPHQDGSEGNIPRTEDSPVDA</sequence>
<evidence type="ECO:0000256" key="2">
    <source>
        <dbReference type="ARBA" id="ARBA00023157"/>
    </source>
</evidence>
<dbReference type="PROSITE" id="PS50835">
    <property type="entry name" value="IG_LIKE"/>
    <property type="match status" value="5"/>
</dbReference>
<dbReference type="InterPro" id="IPR003599">
    <property type="entry name" value="Ig_sub"/>
</dbReference>
<evidence type="ECO:0000256" key="1">
    <source>
        <dbReference type="ARBA" id="ARBA00022729"/>
    </source>
</evidence>
<feature type="domain" description="Ig-like" evidence="6">
    <location>
        <begin position="319"/>
        <end position="397"/>
    </location>
</feature>